<dbReference type="Proteomes" id="UP000199071">
    <property type="component" value="Unassembled WGS sequence"/>
</dbReference>
<evidence type="ECO:0000256" key="1">
    <source>
        <dbReference type="SAM" id="SignalP"/>
    </source>
</evidence>
<feature type="signal peptide" evidence="1">
    <location>
        <begin position="1"/>
        <end position="19"/>
    </location>
</feature>
<gene>
    <name evidence="2" type="ORF">SAMN02982931_00093</name>
</gene>
<protein>
    <recommendedName>
        <fullName evidence="4">Repeat domain-containing protein</fullName>
    </recommendedName>
</protein>
<proteinExistence type="predicted"/>
<dbReference type="RefSeq" id="WP_139167722.1">
    <property type="nucleotide sequence ID" value="NZ_FMXQ01000001.1"/>
</dbReference>
<evidence type="ECO:0000313" key="3">
    <source>
        <dbReference type="Proteomes" id="UP000199071"/>
    </source>
</evidence>
<evidence type="ECO:0008006" key="4">
    <source>
        <dbReference type="Google" id="ProtNLM"/>
    </source>
</evidence>
<evidence type="ECO:0000313" key="2">
    <source>
        <dbReference type="EMBL" id="SDB02652.1"/>
    </source>
</evidence>
<keyword evidence="1" id="KW-0732">Signal</keyword>
<accession>A0A1G6A2J0</accession>
<dbReference type="AlphaFoldDB" id="A0A1G6A2J0"/>
<dbReference type="OrthoDB" id="7889103at2"/>
<sequence>MRGLAMRLLGPLAALVAMASASVGQELRCEPVPGRSAAGLSGEVAGANGLALPVGPGYTLALLPAAAGWDLRVFDPGGIDLSQITPPLHGPNARQIYGWHFRNADNTGPNDGSVNAPQHLRLFLFEPNLTGTAGIKPSGEITPDDAEKAGGRGWLRLLDIGLADLDPSQQARMTYLKFEACLTWPSNLDMVPIEEVVTTELIERFGACGLPTDLALEPFLNTASLEGDFDGDGSLDIAAPVAREGDGKRAVAVCRAGTWLDIVGLDGEMGELVPAYFDHIDWWGIHPADTSVGTGATGEPVPTLHGDGIVIGKEDSSSVLFFWTPDGYASYWQGD</sequence>
<feature type="chain" id="PRO_5011460458" description="Repeat domain-containing protein" evidence="1">
    <location>
        <begin position="20"/>
        <end position="335"/>
    </location>
</feature>
<dbReference type="EMBL" id="FMXQ01000001">
    <property type="protein sequence ID" value="SDB02652.1"/>
    <property type="molecule type" value="Genomic_DNA"/>
</dbReference>
<name>A0A1G6A2J0_9HYPH</name>
<keyword evidence="3" id="KW-1185">Reference proteome</keyword>
<organism evidence="2 3">
    <name type="scientific">Bauldia litoralis</name>
    <dbReference type="NCBI Taxonomy" id="665467"/>
    <lineage>
        <taxon>Bacteria</taxon>
        <taxon>Pseudomonadati</taxon>
        <taxon>Pseudomonadota</taxon>
        <taxon>Alphaproteobacteria</taxon>
        <taxon>Hyphomicrobiales</taxon>
        <taxon>Kaistiaceae</taxon>
        <taxon>Bauldia</taxon>
    </lineage>
</organism>
<reference evidence="2 3" key="1">
    <citation type="submission" date="2016-10" db="EMBL/GenBank/DDBJ databases">
        <authorList>
            <person name="de Groot N.N."/>
        </authorList>
    </citation>
    <scope>NUCLEOTIDE SEQUENCE [LARGE SCALE GENOMIC DNA]</scope>
    <source>
        <strain evidence="2 3">ATCC 35022</strain>
    </source>
</reference>